<keyword evidence="4" id="KW-0496">Mitochondrion</keyword>
<dbReference type="EMBL" id="JANCYU010000057">
    <property type="protein sequence ID" value="KAK4527922.1"/>
    <property type="molecule type" value="Genomic_DNA"/>
</dbReference>
<evidence type="ECO:0000259" key="5">
    <source>
        <dbReference type="Pfam" id="PF00889"/>
    </source>
</evidence>
<dbReference type="Pfam" id="PF00889">
    <property type="entry name" value="EF_TS"/>
    <property type="match status" value="1"/>
</dbReference>
<dbReference type="InterPro" id="IPR014039">
    <property type="entry name" value="Transl_elong_EFTs/EF1B_dimer"/>
</dbReference>
<comment type="subcellular location">
    <subcellularLocation>
        <location evidence="4">Mitochondrion</location>
    </subcellularLocation>
</comment>
<evidence type="ECO:0000313" key="7">
    <source>
        <dbReference type="Proteomes" id="UP001300502"/>
    </source>
</evidence>
<dbReference type="AlphaFoldDB" id="A0AAV9IKF8"/>
<dbReference type="GO" id="GO:0005739">
    <property type="term" value="C:mitochondrion"/>
    <property type="evidence" value="ECO:0007669"/>
    <property type="project" value="UniProtKB-SubCell"/>
</dbReference>
<organism evidence="6 7">
    <name type="scientific">Galdieria yellowstonensis</name>
    <dbReference type="NCBI Taxonomy" id="3028027"/>
    <lineage>
        <taxon>Eukaryota</taxon>
        <taxon>Rhodophyta</taxon>
        <taxon>Bangiophyceae</taxon>
        <taxon>Galdieriales</taxon>
        <taxon>Galdieriaceae</taxon>
        <taxon>Galdieria</taxon>
    </lineage>
</organism>
<evidence type="ECO:0000313" key="6">
    <source>
        <dbReference type="EMBL" id="KAK4527922.1"/>
    </source>
</evidence>
<keyword evidence="2 4" id="KW-0251">Elongation factor</keyword>
<dbReference type="Gene3D" id="1.10.286.20">
    <property type="match status" value="1"/>
</dbReference>
<evidence type="ECO:0000256" key="3">
    <source>
        <dbReference type="ARBA" id="ARBA00022917"/>
    </source>
</evidence>
<dbReference type="SUPFAM" id="SSF46934">
    <property type="entry name" value="UBA-like"/>
    <property type="match status" value="1"/>
</dbReference>
<evidence type="ECO:0000256" key="2">
    <source>
        <dbReference type="ARBA" id="ARBA00022768"/>
    </source>
</evidence>
<protein>
    <recommendedName>
        <fullName evidence="4">Elongation factor Ts, mitochondrial</fullName>
        <shortName evidence="4">EF-Ts</shortName>
        <shortName evidence="4">EF-TsMt</shortName>
    </recommendedName>
</protein>
<comment type="caution">
    <text evidence="6">The sequence shown here is derived from an EMBL/GenBank/DDBJ whole genome shotgun (WGS) entry which is preliminary data.</text>
</comment>
<dbReference type="Gene3D" id="3.30.479.20">
    <property type="entry name" value="Elongation factor Ts, dimerisation domain"/>
    <property type="match status" value="2"/>
</dbReference>
<comment type="similarity">
    <text evidence="1 4">Belongs to the EF-Ts family.</text>
</comment>
<dbReference type="PANTHER" id="PTHR11741">
    <property type="entry name" value="ELONGATION FACTOR TS"/>
    <property type="match status" value="1"/>
</dbReference>
<dbReference type="GO" id="GO:0070125">
    <property type="term" value="P:mitochondrial translational elongation"/>
    <property type="evidence" value="ECO:0007669"/>
    <property type="project" value="TreeGrafter"/>
</dbReference>
<dbReference type="GO" id="GO:0003746">
    <property type="term" value="F:translation elongation factor activity"/>
    <property type="evidence" value="ECO:0007669"/>
    <property type="project" value="UniProtKB-UniRule"/>
</dbReference>
<evidence type="ECO:0000256" key="4">
    <source>
        <dbReference type="HAMAP-Rule" id="MF_03135"/>
    </source>
</evidence>
<keyword evidence="7" id="KW-1185">Reference proteome</keyword>
<reference evidence="6 7" key="1">
    <citation type="submission" date="2022-07" db="EMBL/GenBank/DDBJ databases">
        <title>Genome-wide signatures of adaptation to extreme environments.</title>
        <authorList>
            <person name="Cho C.H."/>
            <person name="Yoon H.S."/>
        </authorList>
    </citation>
    <scope>NUCLEOTIDE SEQUENCE [LARGE SCALE GENOMIC DNA]</scope>
    <source>
        <strain evidence="6 7">108.79 E11</strain>
    </source>
</reference>
<dbReference type="SUPFAM" id="SSF54713">
    <property type="entry name" value="Elongation factor Ts (EF-Ts), dimerisation domain"/>
    <property type="match status" value="2"/>
</dbReference>
<dbReference type="InterPro" id="IPR001816">
    <property type="entry name" value="Transl_elong_EFTs/EF1B"/>
</dbReference>
<comment type="function">
    <text evidence="4">Associates with the EF-Tu.GDP complex and induces the exchange of GDP to GTP. It remains bound to the aminoacyl-tRNA.EF-Tu.GTP complex up to the GTP hydrolysis stage on the ribosome.</text>
</comment>
<dbReference type="FunFam" id="1.10.8.10:FF:000001">
    <property type="entry name" value="Elongation factor Ts"/>
    <property type="match status" value="1"/>
</dbReference>
<evidence type="ECO:0000256" key="1">
    <source>
        <dbReference type="ARBA" id="ARBA00005532"/>
    </source>
</evidence>
<dbReference type="InterPro" id="IPR009060">
    <property type="entry name" value="UBA-like_sf"/>
</dbReference>
<proteinExistence type="inferred from homology"/>
<dbReference type="Gene3D" id="1.10.8.10">
    <property type="entry name" value="DNA helicase RuvA subunit, C-terminal domain"/>
    <property type="match status" value="1"/>
</dbReference>
<dbReference type="Proteomes" id="UP001300502">
    <property type="component" value="Unassembled WGS sequence"/>
</dbReference>
<accession>A0AAV9IKF8</accession>
<gene>
    <name evidence="6" type="ORF">GAYE_SCF46G5855</name>
</gene>
<feature type="domain" description="Translation elongation factor EFTs/EF1B dimerisation" evidence="5">
    <location>
        <begin position="93"/>
        <end position="339"/>
    </location>
</feature>
<sequence>MGVMVGRFCASGLQYLKRFYTSRVVPIEQIKELRKQTGAPLSEVKKALQEEETLEAAIQWLRRRGVELASKKKDRSANDGLVAALFSKDSKSAAAVEVNCESDFVAKTSEFQKLATGLCNTVLSYAPNSDKPGKVIQLSQEDIESLQGHTVSIQSRELSVKDAISQTVATLGEKITLSNAFYLSIGDSGVISSYVHNKSNDYLGKIVTLVSLCWSKDVTKPKPEVEDVIRNAGKELCMHITASSPQYIRRGDIPDEVLERERGILFEQAKSSGKPEHAIQKMVDGRLLKFFEQVVLMDQSFIRDQQLAKPRKIARYLEELSQEVGFQIFIEDYLRLSVGTKA</sequence>
<name>A0AAV9IKF8_9RHOD</name>
<dbReference type="FunFam" id="1.10.286.20:FF:000001">
    <property type="entry name" value="Elongation factor Ts"/>
    <property type="match status" value="1"/>
</dbReference>
<keyword evidence="3 4" id="KW-0648">Protein biosynthesis</keyword>
<dbReference type="HAMAP" id="MF_00050">
    <property type="entry name" value="EF_Ts"/>
    <property type="match status" value="1"/>
</dbReference>
<dbReference type="CDD" id="cd14275">
    <property type="entry name" value="UBA_EF-Ts"/>
    <property type="match status" value="1"/>
</dbReference>
<dbReference type="NCBIfam" id="TIGR00116">
    <property type="entry name" value="tsf"/>
    <property type="match status" value="1"/>
</dbReference>
<dbReference type="PANTHER" id="PTHR11741:SF0">
    <property type="entry name" value="ELONGATION FACTOR TS, MITOCHONDRIAL"/>
    <property type="match status" value="1"/>
</dbReference>
<dbReference type="InterPro" id="IPR036402">
    <property type="entry name" value="EF-Ts_dimer_sf"/>
</dbReference>